<organism evidence="6 7">
    <name type="scientific">Caldinitratiruptor microaerophilus</name>
    <dbReference type="NCBI Taxonomy" id="671077"/>
    <lineage>
        <taxon>Bacteria</taxon>
        <taxon>Bacillati</taxon>
        <taxon>Bacillota</taxon>
        <taxon>Clostridia</taxon>
        <taxon>Eubacteriales</taxon>
        <taxon>Symbiobacteriaceae</taxon>
        <taxon>Caldinitratiruptor</taxon>
    </lineage>
</organism>
<evidence type="ECO:0000313" key="7">
    <source>
        <dbReference type="Proteomes" id="UP001163687"/>
    </source>
</evidence>
<keyword evidence="4 6" id="KW-0413">Isomerase</keyword>
<evidence type="ECO:0000256" key="3">
    <source>
        <dbReference type="ARBA" id="ARBA00022573"/>
    </source>
</evidence>
<dbReference type="InterPro" id="IPR036588">
    <property type="entry name" value="CobH/CbiC_sf"/>
</dbReference>
<keyword evidence="3" id="KW-0169">Cobalamin biosynthesis</keyword>
<accession>A0AA35CLT2</accession>
<protein>
    <submittedName>
        <fullName evidence="6">Precorrin isomerase</fullName>
    </submittedName>
</protein>
<dbReference type="PANTHER" id="PTHR43588:SF1">
    <property type="entry name" value="COBALT-PRECORRIN-8 METHYLMUTASE"/>
    <property type="match status" value="1"/>
</dbReference>
<dbReference type="KEGG" id="cmic:caldi_26520"/>
<dbReference type="EMBL" id="AP025628">
    <property type="protein sequence ID" value="BDG61562.1"/>
    <property type="molecule type" value="Genomic_DNA"/>
</dbReference>
<name>A0AA35CLT2_9FIRM</name>
<evidence type="ECO:0000256" key="4">
    <source>
        <dbReference type="ARBA" id="ARBA00023235"/>
    </source>
</evidence>
<sequence>MTLVERYGLPPEEIERRSFEIIRGLVPDLSGTPEEQQVRVRMVHAAGDPTIARDVHIHPRAVEAGVEALRSGAPIVTDVRMIAVGVSPGHCERLGVRVECMLDHPDVAARARAEGTTRAIAAVRLWGPRLDGAVVAIGNAPTALLALLDLVDAGVCRPALVVGTPVGFVNAAESKEELRRRDAVPSITVAGWRGGSTLAVAALNALLRLATGIHGYLG</sequence>
<evidence type="ECO:0000313" key="6">
    <source>
        <dbReference type="EMBL" id="BDG61562.1"/>
    </source>
</evidence>
<evidence type="ECO:0000256" key="1">
    <source>
        <dbReference type="ARBA" id="ARBA00004953"/>
    </source>
</evidence>
<dbReference type="Pfam" id="PF02570">
    <property type="entry name" value="CbiC"/>
    <property type="match status" value="1"/>
</dbReference>
<dbReference type="InterPro" id="IPR003722">
    <property type="entry name" value="Cbl_synth_CobH/CbiC"/>
</dbReference>
<dbReference type="Proteomes" id="UP001163687">
    <property type="component" value="Chromosome"/>
</dbReference>
<comment type="similarity">
    <text evidence="2">Belongs to the CobH/CbiC family.</text>
</comment>
<dbReference type="Gene3D" id="3.40.50.10230">
    <property type="entry name" value="Cobalamin biosynthesis CobH/CbiC, precorrin-8X methylmutase"/>
    <property type="match status" value="1"/>
</dbReference>
<keyword evidence="7" id="KW-1185">Reference proteome</keyword>
<feature type="domain" description="Cobalamin biosynthesis precorrin-8X methylmutase CobH/CbiC" evidence="5">
    <location>
        <begin position="13"/>
        <end position="208"/>
    </location>
</feature>
<comment type="pathway">
    <text evidence="1">Cofactor biosynthesis; adenosylcobalamin biosynthesis.</text>
</comment>
<evidence type="ECO:0000256" key="2">
    <source>
        <dbReference type="ARBA" id="ARBA00009774"/>
    </source>
</evidence>
<dbReference type="AlphaFoldDB" id="A0AA35CLT2"/>
<proteinExistence type="inferred from homology"/>
<dbReference type="SUPFAM" id="SSF63965">
    <property type="entry name" value="Precorrin-8X methylmutase CbiC/CobH"/>
    <property type="match status" value="1"/>
</dbReference>
<gene>
    <name evidence="6" type="ORF">caldi_26520</name>
</gene>
<dbReference type="PANTHER" id="PTHR43588">
    <property type="entry name" value="COBALT-PRECORRIN-8 METHYLMUTASE"/>
    <property type="match status" value="1"/>
</dbReference>
<evidence type="ECO:0000259" key="5">
    <source>
        <dbReference type="Pfam" id="PF02570"/>
    </source>
</evidence>
<reference evidence="6" key="1">
    <citation type="submission" date="2022-03" db="EMBL/GenBank/DDBJ databases">
        <title>Complete genome sequence of Caldinitratiruptor microaerophilus.</title>
        <authorList>
            <person name="Mukaiyama R."/>
            <person name="Nishiyama T."/>
            <person name="Ueda K."/>
        </authorList>
    </citation>
    <scope>NUCLEOTIDE SEQUENCE</scope>
    <source>
        <strain evidence="6">JCM 16183</strain>
    </source>
</reference>
<dbReference type="RefSeq" id="WP_264842200.1">
    <property type="nucleotide sequence ID" value="NZ_AP025628.1"/>
</dbReference>
<dbReference type="GO" id="GO:0016993">
    <property type="term" value="F:precorrin-8X methylmutase activity"/>
    <property type="evidence" value="ECO:0007669"/>
    <property type="project" value="InterPro"/>
</dbReference>
<dbReference type="GO" id="GO:0009236">
    <property type="term" value="P:cobalamin biosynthetic process"/>
    <property type="evidence" value="ECO:0007669"/>
    <property type="project" value="UniProtKB-KW"/>
</dbReference>